<dbReference type="Gene3D" id="3.40.640.10">
    <property type="entry name" value="Type I PLP-dependent aspartate aminotransferase-like (Major domain)"/>
    <property type="match status" value="1"/>
</dbReference>
<dbReference type="InterPro" id="IPR050596">
    <property type="entry name" value="AspAT/PAT-like"/>
</dbReference>
<evidence type="ECO:0000256" key="3">
    <source>
        <dbReference type="ARBA" id="ARBA00022576"/>
    </source>
</evidence>
<dbReference type="PANTHER" id="PTHR46383:SF2">
    <property type="entry name" value="AMINOTRANSFERASE"/>
    <property type="match status" value="1"/>
</dbReference>
<name>A0A1M6TIL5_9AQUI</name>
<dbReference type="AlphaFoldDB" id="A0A1M6TIL5"/>
<proteinExistence type="inferred from homology"/>
<evidence type="ECO:0000313" key="7">
    <source>
        <dbReference type="EMBL" id="SHK56811.1"/>
    </source>
</evidence>
<sequence length="371" mass="42727">MRRIDKISSFIVMDIYQEAQRIDDVIHMEIGEPDLDPPPGVIENLNRAIRERKYFYTPSLGIWELREKIAEHYKVYYGVEVSPERIVITTGTSGAFLVAYAILTSQGDKVVLADPSYPCYKNFAHLLDVEPVFVPVDASTNYQILPEMIEDLDFNVLHISSPSNPTGTIYSEENLKKLIELCERKGAYFISDEIYHGLVYEGKETTALQFSDSAIVISGFSKFFCMPGFRLGWMVLPEHLVRSADVVIQNVYISAPALSQYAALGAFDYEYLSRVREIYRRRKDILYEGLKDVFNIEVKPEGAFYIWARIDRYSTDSYNFSLELLRKARVAVTPGVDFGFNKTNLYIRFSYTKDEDALREGIQRIKDYLTR</sequence>
<dbReference type="InterPro" id="IPR015424">
    <property type="entry name" value="PyrdxlP-dep_Trfase"/>
</dbReference>
<evidence type="ECO:0000259" key="6">
    <source>
        <dbReference type="Pfam" id="PF00155"/>
    </source>
</evidence>
<gene>
    <name evidence="7" type="ORF">SAMN05444391_1479</name>
</gene>
<dbReference type="STRING" id="381751.SAMN05444391_1479"/>
<keyword evidence="8" id="KW-1185">Reference proteome</keyword>
<dbReference type="Proteomes" id="UP000189810">
    <property type="component" value="Chromosome I"/>
</dbReference>
<dbReference type="RefSeq" id="WP_079654556.1">
    <property type="nucleotide sequence ID" value="NZ_LT670846.1"/>
</dbReference>
<evidence type="ECO:0000256" key="4">
    <source>
        <dbReference type="ARBA" id="ARBA00022679"/>
    </source>
</evidence>
<dbReference type="SUPFAM" id="SSF53383">
    <property type="entry name" value="PLP-dependent transferases"/>
    <property type="match status" value="1"/>
</dbReference>
<accession>A0A1M6TIL5</accession>
<feature type="domain" description="Aminotransferase class I/classII large" evidence="6">
    <location>
        <begin position="24"/>
        <end position="365"/>
    </location>
</feature>
<dbReference type="PANTHER" id="PTHR46383">
    <property type="entry name" value="ASPARTATE AMINOTRANSFERASE"/>
    <property type="match status" value="1"/>
</dbReference>
<reference evidence="7 8" key="1">
    <citation type="submission" date="2016-11" db="EMBL/GenBank/DDBJ databases">
        <authorList>
            <person name="Jaros S."/>
            <person name="Januszkiewicz K."/>
            <person name="Wedrychowicz H."/>
        </authorList>
    </citation>
    <scope>NUCLEOTIDE SEQUENCE [LARGE SCALE GENOMIC DNA]</scope>
    <source>
        <strain evidence="7 8">DSM 19557</strain>
    </source>
</reference>
<organism evidence="7 8">
    <name type="scientific">Thermocrinis minervae</name>
    <dbReference type="NCBI Taxonomy" id="381751"/>
    <lineage>
        <taxon>Bacteria</taxon>
        <taxon>Pseudomonadati</taxon>
        <taxon>Aquificota</taxon>
        <taxon>Aquificia</taxon>
        <taxon>Aquificales</taxon>
        <taxon>Aquificaceae</taxon>
        <taxon>Thermocrinis</taxon>
    </lineage>
</organism>
<protein>
    <submittedName>
        <fullName evidence="7">Aspartate/methionine/tyrosine aminotransferase</fullName>
    </submittedName>
</protein>
<evidence type="ECO:0000256" key="2">
    <source>
        <dbReference type="ARBA" id="ARBA00007441"/>
    </source>
</evidence>
<dbReference type="Pfam" id="PF00155">
    <property type="entry name" value="Aminotran_1_2"/>
    <property type="match status" value="1"/>
</dbReference>
<keyword evidence="5" id="KW-0663">Pyridoxal phosphate</keyword>
<comment type="similarity">
    <text evidence="2">Belongs to the class-I pyridoxal-phosphate-dependent aminotransferase family.</text>
</comment>
<dbReference type="InterPro" id="IPR004839">
    <property type="entry name" value="Aminotransferase_I/II_large"/>
</dbReference>
<evidence type="ECO:0000256" key="5">
    <source>
        <dbReference type="ARBA" id="ARBA00022898"/>
    </source>
</evidence>
<keyword evidence="3 7" id="KW-0032">Aminotransferase</keyword>
<dbReference type="GO" id="GO:0030170">
    <property type="term" value="F:pyridoxal phosphate binding"/>
    <property type="evidence" value="ECO:0007669"/>
    <property type="project" value="InterPro"/>
</dbReference>
<dbReference type="CDD" id="cd00609">
    <property type="entry name" value="AAT_like"/>
    <property type="match status" value="1"/>
</dbReference>
<dbReference type="EMBL" id="LT670846">
    <property type="protein sequence ID" value="SHK56811.1"/>
    <property type="molecule type" value="Genomic_DNA"/>
</dbReference>
<keyword evidence="4 7" id="KW-0808">Transferase</keyword>
<dbReference type="GO" id="GO:0008483">
    <property type="term" value="F:transaminase activity"/>
    <property type="evidence" value="ECO:0007669"/>
    <property type="project" value="UniProtKB-KW"/>
</dbReference>
<dbReference type="OrthoDB" id="9803354at2"/>
<comment type="cofactor">
    <cofactor evidence="1">
        <name>pyridoxal 5'-phosphate</name>
        <dbReference type="ChEBI" id="CHEBI:597326"/>
    </cofactor>
</comment>
<evidence type="ECO:0000313" key="8">
    <source>
        <dbReference type="Proteomes" id="UP000189810"/>
    </source>
</evidence>
<dbReference type="InterPro" id="IPR015421">
    <property type="entry name" value="PyrdxlP-dep_Trfase_major"/>
</dbReference>
<dbReference type="GO" id="GO:0006520">
    <property type="term" value="P:amino acid metabolic process"/>
    <property type="evidence" value="ECO:0007669"/>
    <property type="project" value="InterPro"/>
</dbReference>
<evidence type="ECO:0000256" key="1">
    <source>
        <dbReference type="ARBA" id="ARBA00001933"/>
    </source>
</evidence>